<feature type="region of interest" description="Disordered" evidence="1">
    <location>
        <begin position="191"/>
        <end position="216"/>
    </location>
</feature>
<dbReference type="RefSeq" id="WP_013120262.1">
    <property type="nucleotide sequence ID" value="NC_014152.1"/>
</dbReference>
<dbReference type="HOGENOM" id="CLU_041648_0_0_9"/>
<evidence type="ECO:0000313" key="3">
    <source>
        <dbReference type="EMBL" id="ADG82245.1"/>
    </source>
</evidence>
<dbReference type="PANTHER" id="PTHR33734">
    <property type="entry name" value="LYSM DOMAIN-CONTAINING GPI-ANCHORED PROTEIN 2"/>
    <property type="match status" value="1"/>
</dbReference>
<dbReference type="STRING" id="635013.TherJR_1388"/>
<feature type="domain" description="LysM" evidence="2">
    <location>
        <begin position="35"/>
        <end position="78"/>
    </location>
</feature>
<proteinExistence type="predicted"/>
<dbReference type="EMBL" id="CP002028">
    <property type="protein sequence ID" value="ADG82245.1"/>
    <property type="molecule type" value="Genomic_DNA"/>
</dbReference>
<dbReference type="SUPFAM" id="SSF54106">
    <property type="entry name" value="LysM domain"/>
    <property type="match status" value="4"/>
</dbReference>
<dbReference type="Gene3D" id="3.10.350.10">
    <property type="entry name" value="LysM domain"/>
    <property type="match status" value="4"/>
</dbReference>
<dbReference type="KEGG" id="tjr:TherJR_1388"/>
<dbReference type="InterPro" id="IPR018392">
    <property type="entry name" value="LysM"/>
</dbReference>
<feature type="domain" description="LysM" evidence="2">
    <location>
        <begin position="141"/>
        <end position="184"/>
    </location>
</feature>
<dbReference type="CDD" id="cd00118">
    <property type="entry name" value="LysM"/>
    <property type="match status" value="3"/>
</dbReference>
<protein>
    <submittedName>
        <fullName evidence="3">Peptidoglycan-binding lysin domain protein</fullName>
    </submittedName>
</protein>
<dbReference type="Proteomes" id="UP000002377">
    <property type="component" value="Chromosome"/>
</dbReference>
<dbReference type="eggNOG" id="COG1388">
    <property type="taxonomic scope" value="Bacteria"/>
</dbReference>
<dbReference type="AlphaFoldDB" id="D5XF24"/>
<organism evidence="3 4">
    <name type="scientific">Thermincola potens (strain JR)</name>
    <dbReference type="NCBI Taxonomy" id="635013"/>
    <lineage>
        <taxon>Bacteria</taxon>
        <taxon>Bacillati</taxon>
        <taxon>Bacillota</taxon>
        <taxon>Clostridia</taxon>
        <taxon>Eubacteriales</taxon>
        <taxon>Thermincolaceae</taxon>
        <taxon>Thermincola</taxon>
    </lineage>
</organism>
<dbReference type="Pfam" id="PF01476">
    <property type="entry name" value="LysM"/>
    <property type="match status" value="4"/>
</dbReference>
<dbReference type="SMART" id="SM00257">
    <property type="entry name" value="LysM"/>
    <property type="match status" value="4"/>
</dbReference>
<dbReference type="CAZy" id="CBM50">
    <property type="family name" value="Carbohydrate-Binding Module Family 50"/>
</dbReference>
<feature type="domain" description="LysM" evidence="2">
    <location>
        <begin position="233"/>
        <end position="276"/>
    </location>
</feature>
<gene>
    <name evidence="3" type="ordered locus">TherJR_1388</name>
</gene>
<evidence type="ECO:0000256" key="1">
    <source>
        <dbReference type="SAM" id="MobiDB-lite"/>
    </source>
</evidence>
<evidence type="ECO:0000313" key="4">
    <source>
        <dbReference type="Proteomes" id="UP000002377"/>
    </source>
</evidence>
<dbReference type="InterPro" id="IPR036779">
    <property type="entry name" value="LysM_dom_sf"/>
</dbReference>
<name>D5XF24_THEPJ</name>
<reference evidence="3 4" key="1">
    <citation type="submission" date="2010-05" db="EMBL/GenBank/DDBJ databases">
        <title>Complete sequence of Thermincola sp. JR.</title>
        <authorList>
            <consortium name="US DOE Joint Genome Institute"/>
            <person name="Lucas S."/>
            <person name="Copeland A."/>
            <person name="Lapidus A."/>
            <person name="Cheng J.-F."/>
            <person name="Bruce D."/>
            <person name="Goodwin L."/>
            <person name="Pitluck S."/>
            <person name="Chertkov O."/>
            <person name="Detter J.C."/>
            <person name="Han C."/>
            <person name="Tapia R."/>
            <person name="Land M."/>
            <person name="Hauser L."/>
            <person name="Kyrpides N."/>
            <person name="Mikhailova N."/>
            <person name="Hazen T.C."/>
            <person name="Woyke T."/>
        </authorList>
    </citation>
    <scope>NUCLEOTIDE SEQUENCE [LARGE SCALE GENOMIC DNA]</scope>
    <source>
        <strain evidence="3 4">JR</strain>
    </source>
</reference>
<feature type="domain" description="LysM" evidence="2">
    <location>
        <begin position="92"/>
        <end position="135"/>
    </location>
</feature>
<dbReference type="PROSITE" id="PS51782">
    <property type="entry name" value="LYSM"/>
    <property type="match status" value="4"/>
</dbReference>
<dbReference type="PANTHER" id="PTHR33734:SF22">
    <property type="entry name" value="MEMBRANE-BOUND LYTIC MUREIN TRANSGLYCOSYLASE D"/>
    <property type="match status" value="1"/>
</dbReference>
<accession>D5XF24</accession>
<evidence type="ECO:0000259" key="2">
    <source>
        <dbReference type="PROSITE" id="PS51782"/>
    </source>
</evidence>
<keyword evidence="4" id="KW-1185">Reference proteome</keyword>
<sequence length="427" mass="47305" precursor="true">MRSSRKIIIATILCIIFVLVFTTSSFVAGAEPADVYYKVQPGDFLWLIGWKFESPVEAIMSANKLTSTQIVPGQVLKIPKSTGYVREAPKSAAYTVGSGDSLYLISRRFGIGISEIMAANGLKSSTIYVGQSLKLPVPAQARYTVQNGDTLYLIAKEFNANIEMLKLVNKMKSDLLWVGQVLFVPEKAQVPASPQDNEIPNETKEPQVPAPAEPPKPPIPYGGQWGMIPEGVVLYHTKAGDNLWLLAKRFGTTEAAIMATNHLHTDLLMVNQPLFIPQNSDQPVMIPYPEANRKEGYGELMNWEYVSWVFDTHNVATLKDLDTGKSFRVRRLGGSNHADVEPLTAADTEIMKEIYGGQWSWNRRAVLVYVDDKVIAGSMAGMPHSIQTIADNDFPGHFDLHFLNSRTHNSNTIDTKHQEMVQKAAGN</sequence>